<dbReference type="OrthoDB" id="6241209at2759"/>
<feature type="transmembrane region" description="Helical" evidence="17">
    <location>
        <begin position="235"/>
        <end position="256"/>
    </location>
</feature>
<dbReference type="EMBL" id="SUNJ01011378">
    <property type="protein sequence ID" value="TPP58931.1"/>
    <property type="molecule type" value="Genomic_DNA"/>
</dbReference>
<dbReference type="GO" id="GO:0170057">
    <property type="term" value="F:RNA ligase (GTP) activity"/>
    <property type="evidence" value="ECO:0007669"/>
    <property type="project" value="UniProtKB-EC"/>
</dbReference>
<keyword evidence="11 17" id="KW-0472">Membrane</keyword>
<evidence type="ECO:0000256" key="16">
    <source>
        <dbReference type="PIRSR" id="PIRSR601233-2"/>
    </source>
</evidence>
<comment type="similarity">
    <text evidence="3">Belongs to the Tim17/Tim22/Tim23 family.</text>
</comment>
<dbReference type="Gene3D" id="3.90.1860.10">
    <property type="entry name" value="tRNA-splicing ligase RtcB"/>
    <property type="match status" value="1"/>
</dbReference>
<dbReference type="InterPro" id="IPR055299">
    <property type="entry name" value="TIMMDC1"/>
</dbReference>
<reference evidence="18 19" key="1">
    <citation type="submission" date="2019-04" db="EMBL/GenBank/DDBJ databases">
        <title>Annotation for the trematode Fasciola gigantica.</title>
        <authorList>
            <person name="Choi Y.-J."/>
        </authorList>
    </citation>
    <scope>NUCLEOTIDE SEQUENCE [LARGE SCALE GENOMIC DNA]</scope>
    <source>
        <strain evidence="18">Uganda_cow_1</strain>
    </source>
</reference>
<dbReference type="Proteomes" id="UP000316759">
    <property type="component" value="Unassembled WGS sequence"/>
</dbReference>
<evidence type="ECO:0000256" key="2">
    <source>
        <dbReference type="ARBA" id="ARBA00004141"/>
    </source>
</evidence>
<keyword evidence="19" id="KW-1185">Reference proteome</keyword>
<dbReference type="GO" id="GO:0005739">
    <property type="term" value="C:mitochondrion"/>
    <property type="evidence" value="ECO:0007669"/>
    <property type="project" value="TreeGrafter"/>
</dbReference>
<keyword evidence="9 17" id="KW-1133">Transmembrane helix</keyword>
<dbReference type="AlphaFoldDB" id="A0A504YEI7"/>
<dbReference type="GO" id="GO:0005525">
    <property type="term" value="F:GTP binding"/>
    <property type="evidence" value="ECO:0007669"/>
    <property type="project" value="UniProtKB-KW"/>
</dbReference>
<evidence type="ECO:0000256" key="11">
    <source>
        <dbReference type="ARBA" id="ARBA00023136"/>
    </source>
</evidence>
<evidence type="ECO:0000256" key="6">
    <source>
        <dbReference type="ARBA" id="ARBA00022692"/>
    </source>
</evidence>
<evidence type="ECO:0000313" key="18">
    <source>
        <dbReference type="EMBL" id="TPP58931.1"/>
    </source>
</evidence>
<dbReference type="Pfam" id="PF01139">
    <property type="entry name" value="RtcB"/>
    <property type="match status" value="1"/>
</dbReference>
<dbReference type="InterPro" id="IPR036025">
    <property type="entry name" value="RtcB-like_sf"/>
</dbReference>
<evidence type="ECO:0000313" key="19">
    <source>
        <dbReference type="Proteomes" id="UP000316759"/>
    </source>
</evidence>
<keyword evidence="8 16" id="KW-0547">Nucleotide-binding</keyword>
<evidence type="ECO:0000256" key="4">
    <source>
        <dbReference type="ARBA" id="ARBA00012726"/>
    </source>
</evidence>
<evidence type="ECO:0000256" key="17">
    <source>
        <dbReference type="SAM" id="Phobius"/>
    </source>
</evidence>
<dbReference type="EC" id="6.5.1.8" evidence="4"/>
<accession>A0A504YEI7</accession>
<dbReference type="GO" id="GO:0016020">
    <property type="term" value="C:membrane"/>
    <property type="evidence" value="ECO:0007669"/>
    <property type="project" value="UniProtKB-SubCell"/>
</dbReference>
<dbReference type="PANTHER" id="PTHR13002:SF1">
    <property type="entry name" value="COMPLEX I ASSEMBLY FACTOR TIMMDC1, MITOCHONDRIAL"/>
    <property type="match status" value="1"/>
</dbReference>
<dbReference type="SUPFAM" id="SSF103365">
    <property type="entry name" value="Hypothetical protein PH1602"/>
    <property type="match status" value="1"/>
</dbReference>
<proteinExistence type="inferred from homology"/>
<evidence type="ECO:0000256" key="10">
    <source>
        <dbReference type="ARBA" id="ARBA00023134"/>
    </source>
</evidence>
<keyword evidence="12" id="KW-0464">Manganese</keyword>
<comment type="subcellular location">
    <subcellularLocation>
        <location evidence="2">Membrane</location>
        <topology evidence="2">Multi-pass membrane protein</topology>
    </subcellularLocation>
</comment>
<keyword evidence="6 17" id="KW-0812">Transmembrane</keyword>
<keyword evidence="10 16" id="KW-0342">GTP-binding</keyword>
<comment type="cofactor">
    <cofactor evidence="1">
        <name>Mn(2+)</name>
        <dbReference type="ChEBI" id="CHEBI:29035"/>
    </cofactor>
</comment>
<evidence type="ECO:0000256" key="13">
    <source>
        <dbReference type="ARBA" id="ARBA00040778"/>
    </source>
</evidence>
<dbReference type="InterPro" id="IPR001233">
    <property type="entry name" value="RtcB"/>
</dbReference>
<keyword evidence="5 18" id="KW-0436">Ligase</keyword>
<dbReference type="GO" id="GO:0046872">
    <property type="term" value="F:metal ion binding"/>
    <property type="evidence" value="ECO:0007669"/>
    <property type="project" value="UniProtKB-KW"/>
</dbReference>
<comment type="caution">
    <text evidence="18">The sequence shown here is derived from an EMBL/GenBank/DDBJ whole genome shotgun (WGS) entry which is preliminary data.</text>
</comment>
<feature type="binding site" evidence="16">
    <location>
        <position position="37"/>
    </location>
    <ligand>
        <name>GMP</name>
        <dbReference type="ChEBI" id="CHEBI:58115"/>
    </ligand>
</feature>
<evidence type="ECO:0000256" key="14">
    <source>
        <dbReference type="ARBA" id="ARBA00041344"/>
    </source>
</evidence>
<dbReference type="PANTHER" id="PTHR13002">
    <property type="entry name" value="C3ORF1 PROTEIN-RELATED"/>
    <property type="match status" value="1"/>
</dbReference>
<evidence type="ECO:0000256" key="5">
    <source>
        <dbReference type="ARBA" id="ARBA00022598"/>
    </source>
</evidence>
<gene>
    <name evidence="18" type="ORF">FGIG_09251</name>
</gene>
<name>A0A504YEI7_FASGI</name>
<keyword evidence="7" id="KW-0479">Metal-binding</keyword>
<dbReference type="GO" id="GO:0032981">
    <property type="term" value="P:mitochondrial respiratory chain complex I assembly"/>
    <property type="evidence" value="ECO:0007669"/>
    <property type="project" value="InterPro"/>
</dbReference>
<evidence type="ECO:0000256" key="15">
    <source>
        <dbReference type="ARBA" id="ARBA00047746"/>
    </source>
</evidence>
<evidence type="ECO:0000256" key="8">
    <source>
        <dbReference type="ARBA" id="ARBA00022741"/>
    </source>
</evidence>
<evidence type="ECO:0000256" key="1">
    <source>
        <dbReference type="ARBA" id="ARBA00001936"/>
    </source>
</evidence>
<evidence type="ECO:0000256" key="3">
    <source>
        <dbReference type="ARBA" id="ARBA00008444"/>
    </source>
</evidence>
<dbReference type="STRING" id="46835.A0A504YEI7"/>
<dbReference type="GO" id="GO:0006396">
    <property type="term" value="P:RNA processing"/>
    <property type="evidence" value="ECO:0007669"/>
    <property type="project" value="InterPro"/>
</dbReference>
<organism evidence="18 19">
    <name type="scientific">Fasciola gigantica</name>
    <name type="common">Giant liver fluke</name>
    <dbReference type="NCBI Taxonomy" id="46835"/>
    <lineage>
        <taxon>Eukaryota</taxon>
        <taxon>Metazoa</taxon>
        <taxon>Spiralia</taxon>
        <taxon>Lophotrochozoa</taxon>
        <taxon>Platyhelminthes</taxon>
        <taxon>Trematoda</taxon>
        <taxon>Digenea</taxon>
        <taxon>Plagiorchiida</taxon>
        <taxon>Echinostomata</taxon>
        <taxon>Echinostomatoidea</taxon>
        <taxon>Fasciolidae</taxon>
        <taxon>Fasciola</taxon>
    </lineage>
</organism>
<evidence type="ECO:0000256" key="7">
    <source>
        <dbReference type="ARBA" id="ARBA00022723"/>
    </source>
</evidence>
<comment type="catalytic activity">
    <reaction evidence="15">
        <text>a 3'-end 3'-phospho-ribonucleotide-RNA + a 5'-end dephospho-ribonucleoside-RNA + GTP = a ribonucleotidyl-ribonucleotide-RNA + GMP + diphosphate</text>
        <dbReference type="Rhea" id="RHEA:68076"/>
        <dbReference type="Rhea" id="RHEA-COMP:10463"/>
        <dbReference type="Rhea" id="RHEA-COMP:13936"/>
        <dbReference type="Rhea" id="RHEA-COMP:17355"/>
        <dbReference type="ChEBI" id="CHEBI:33019"/>
        <dbReference type="ChEBI" id="CHEBI:37565"/>
        <dbReference type="ChEBI" id="CHEBI:58115"/>
        <dbReference type="ChEBI" id="CHEBI:83062"/>
        <dbReference type="ChEBI" id="CHEBI:138284"/>
        <dbReference type="ChEBI" id="CHEBI:173118"/>
        <dbReference type="EC" id="6.5.1.8"/>
    </reaction>
</comment>
<protein>
    <recommendedName>
        <fullName evidence="13">Complex I assembly factor TIMMDC1, mitochondrial</fullName>
        <ecNumber evidence="4">6.5.1.8</ecNumber>
    </recommendedName>
    <alternativeName>
        <fullName evidence="14">Translocase of inner mitochondrial membrane domain-containing protein 1</fullName>
    </alternativeName>
</protein>
<sequence length="292" mass="32127">MEEAPESYKNVTDVVNTCQAAGISNKVLKLRPIGVIKVMEVPEDDSDLLGKSVEQLNSDLAHRDAIIKGGLIDELAIRETVPVSEEDEVNEFIARSTALTRLKCVFFPNNAISDTTLSHAGQLAKGLPVLMGAGVGFTVGVVRAVTAYDQFVRSHQLTAWRTPEMAKRRAADYTLLRSMTFGISVGLKTTILATGCFTFPLIISACQGRTSFWEYAVGWGTSCFLFCINRGRRQMLVAGAVAAFPGLVYGCLNMVVSRTLRLTFEEMYHEQVRAIVHHRIQEEPPKLSEAVQ</sequence>
<evidence type="ECO:0000256" key="12">
    <source>
        <dbReference type="ARBA" id="ARBA00023211"/>
    </source>
</evidence>
<evidence type="ECO:0000256" key="9">
    <source>
        <dbReference type="ARBA" id="ARBA00022989"/>
    </source>
</evidence>
<feature type="transmembrane region" description="Helical" evidence="17">
    <location>
        <begin position="185"/>
        <end position="205"/>
    </location>
</feature>